<dbReference type="STRING" id="592026.GCWU0000282_000685"/>
<sequence length="50" mass="5758">MSYFFNGKFLQNFLLNKNLSEGCVARSRESLPYGTARARSVCKHTLFIKI</sequence>
<protein>
    <submittedName>
        <fullName evidence="1">Uncharacterized protein</fullName>
    </submittedName>
</protein>
<reference evidence="1 2" key="1">
    <citation type="submission" date="2013-06" db="EMBL/GenBank/DDBJ databases">
        <authorList>
            <person name="Weinstock G."/>
            <person name="Sodergren E."/>
            <person name="Clifton S."/>
            <person name="Fulton L."/>
            <person name="Fulton B."/>
            <person name="Courtney L."/>
            <person name="Fronick C."/>
            <person name="Harrison M."/>
            <person name="Strong C."/>
            <person name="Farmer C."/>
            <person name="Delahaunty K."/>
            <person name="Markovic C."/>
            <person name="Hall O."/>
            <person name="Minx P."/>
            <person name="Tomlinson C."/>
            <person name="Mitreva M."/>
            <person name="Nelson J."/>
            <person name="Hou S."/>
            <person name="Wollam A."/>
            <person name="Pepin K.H."/>
            <person name="Johnson M."/>
            <person name="Bhonagiri V."/>
            <person name="Nash W.E."/>
            <person name="Warren W."/>
            <person name="Chinwalla A."/>
            <person name="Mardis E.R."/>
            <person name="Wilson R.K."/>
        </authorList>
    </citation>
    <scope>NUCLEOTIDE SEQUENCE [LARGE SCALE GENOMIC DNA]</scope>
    <source>
        <strain evidence="1 2">ATCC 51271</strain>
    </source>
</reference>
<evidence type="ECO:0000313" key="2">
    <source>
        <dbReference type="Proteomes" id="UP000018227"/>
    </source>
</evidence>
<dbReference type="AlphaFoldDB" id="V2ZBN4"/>
<evidence type="ECO:0000313" key="1">
    <source>
        <dbReference type="EMBL" id="ESL04335.1"/>
    </source>
</evidence>
<dbReference type="Proteomes" id="UP000018227">
    <property type="component" value="Unassembled WGS sequence"/>
</dbReference>
<proteinExistence type="predicted"/>
<dbReference type="EMBL" id="ACIL03000005">
    <property type="protein sequence ID" value="ESL04335.1"/>
    <property type="molecule type" value="Genomic_DNA"/>
</dbReference>
<gene>
    <name evidence="1" type="ORF">GCWU0000282_000685</name>
</gene>
<keyword evidence="2" id="KW-1185">Reference proteome</keyword>
<name>V2ZBN4_9FIRM</name>
<comment type="caution">
    <text evidence="1">The sequence shown here is derived from an EMBL/GenBank/DDBJ whole genome shotgun (WGS) entry which is preliminary data.</text>
</comment>
<accession>V2ZBN4</accession>
<organism evidence="1 2">
    <name type="scientific">Catonella morbi ATCC 51271</name>
    <dbReference type="NCBI Taxonomy" id="592026"/>
    <lineage>
        <taxon>Bacteria</taxon>
        <taxon>Bacillati</taxon>
        <taxon>Bacillota</taxon>
        <taxon>Clostridia</taxon>
        <taxon>Lachnospirales</taxon>
        <taxon>Lachnospiraceae</taxon>
        <taxon>Catonella</taxon>
    </lineage>
</organism>
<dbReference type="HOGENOM" id="CLU_3181621_0_0_9"/>